<organism evidence="2 3">
    <name type="scientific">Mus spicilegus</name>
    <name type="common">Mound-building mouse</name>
    <dbReference type="NCBI Taxonomy" id="10103"/>
    <lineage>
        <taxon>Eukaryota</taxon>
        <taxon>Metazoa</taxon>
        <taxon>Chordata</taxon>
        <taxon>Craniata</taxon>
        <taxon>Vertebrata</taxon>
        <taxon>Euteleostomi</taxon>
        <taxon>Mammalia</taxon>
        <taxon>Eutheria</taxon>
        <taxon>Euarchontoglires</taxon>
        <taxon>Glires</taxon>
        <taxon>Rodentia</taxon>
        <taxon>Myomorpha</taxon>
        <taxon>Muroidea</taxon>
        <taxon>Muridae</taxon>
        <taxon>Murinae</taxon>
        <taxon>Mus</taxon>
        <taxon>Mus</taxon>
    </lineage>
</organism>
<feature type="region of interest" description="Disordered" evidence="1">
    <location>
        <begin position="42"/>
        <end position="93"/>
    </location>
</feature>
<proteinExistence type="predicted"/>
<name>A0A8C6G7E3_MUSSI</name>
<evidence type="ECO:0000313" key="3">
    <source>
        <dbReference type="Proteomes" id="UP000694415"/>
    </source>
</evidence>
<feature type="compositionally biased region" description="Basic and acidic residues" evidence="1">
    <location>
        <begin position="45"/>
        <end position="62"/>
    </location>
</feature>
<accession>A0A8C6G7E3</accession>
<evidence type="ECO:0000256" key="1">
    <source>
        <dbReference type="SAM" id="MobiDB-lite"/>
    </source>
</evidence>
<dbReference type="AlphaFoldDB" id="A0A8C6G7E3"/>
<dbReference type="Proteomes" id="UP000694415">
    <property type="component" value="Unplaced"/>
</dbReference>
<sequence length="93" mass="10448">MMEQMTLYGILKDHNSWIAQMDTTPQLPDMILFMSQNKAIITGKPSRDKTKYPGPDLGERWGLDPWENQEAQLKASQRAGKREGALDSRLGGG</sequence>
<evidence type="ECO:0000313" key="2">
    <source>
        <dbReference type="Ensembl" id="ENSMSIP00000001297.1"/>
    </source>
</evidence>
<reference evidence="2" key="1">
    <citation type="submission" date="2025-08" db="UniProtKB">
        <authorList>
            <consortium name="Ensembl"/>
        </authorList>
    </citation>
    <scope>IDENTIFICATION</scope>
</reference>
<keyword evidence="3" id="KW-1185">Reference proteome</keyword>
<reference evidence="2" key="2">
    <citation type="submission" date="2025-09" db="UniProtKB">
        <authorList>
            <consortium name="Ensembl"/>
        </authorList>
    </citation>
    <scope>IDENTIFICATION</scope>
</reference>
<dbReference type="Ensembl" id="ENSMSIT00000001675.1">
    <property type="protein sequence ID" value="ENSMSIP00000001297.1"/>
    <property type="gene ID" value="ENSMSIG00000001284.1"/>
</dbReference>
<protein>
    <submittedName>
        <fullName evidence="2">Uncharacterized protein</fullName>
    </submittedName>
</protein>